<dbReference type="InterPro" id="IPR037175">
    <property type="entry name" value="KFase_sf"/>
</dbReference>
<dbReference type="PANTHER" id="PTHR31118">
    <property type="entry name" value="CYCLASE-LIKE PROTEIN 2"/>
    <property type="match status" value="1"/>
</dbReference>
<evidence type="ECO:0000313" key="2">
    <source>
        <dbReference type="EMBL" id="ROT84753.1"/>
    </source>
</evidence>
<dbReference type="SUPFAM" id="SSF102198">
    <property type="entry name" value="Putative cyclase"/>
    <property type="match status" value="1"/>
</dbReference>
<comment type="similarity">
    <text evidence="1">Belongs to the Cyclase 1 superfamily.</text>
</comment>
<gene>
    <name evidence="2" type="ORF">C7M84_022054</name>
</gene>
<dbReference type="Proteomes" id="UP000283509">
    <property type="component" value="Unassembled WGS sequence"/>
</dbReference>
<dbReference type="GO" id="GO:0019441">
    <property type="term" value="P:L-tryptophan catabolic process to kynurenine"/>
    <property type="evidence" value="ECO:0007669"/>
    <property type="project" value="InterPro"/>
</dbReference>
<dbReference type="InterPro" id="IPR007325">
    <property type="entry name" value="KFase/CYL"/>
</dbReference>
<keyword evidence="3" id="KW-1185">Reference proteome</keyword>
<dbReference type="PANTHER" id="PTHR31118:SF12">
    <property type="entry name" value="CYCLASE-LIKE PROTEIN 2"/>
    <property type="match status" value="1"/>
</dbReference>
<reference evidence="2 3" key="2">
    <citation type="submission" date="2019-01" db="EMBL/GenBank/DDBJ databases">
        <title>The decoding of complex shrimp genome reveals the adaptation for benthos swimmer, frequently molting mechanism and breeding impact on genome.</title>
        <authorList>
            <person name="Sun Y."/>
            <person name="Gao Y."/>
            <person name="Yu Y."/>
        </authorList>
    </citation>
    <scope>NUCLEOTIDE SEQUENCE [LARGE SCALE GENOMIC DNA]</scope>
    <source>
        <tissue evidence="2">Muscle</tissue>
    </source>
</reference>
<evidence type="ECO:0000256" key="1">
    <source>
        <dbReference type="ARBA" id="ARBA00007865"/>
    </source>
</evidence>
<protein>
    <submittedName>
        <fullName evidence="2">Cyclase</fullName>
    </submittedName>
</protein>
<dbReference type="EMBL" id="QCYY01000503">
    <property type="protein sequence ID" value="ROT84753.1"/>
    <property type="molecule type" value="Genomic_DNA"/>
</dbReference>
<dbReference type="GO" id="GO:0004061">
    <property type="term" value="F:arylformamidase activity"/>
    <property type="evidence" value="ECO:0007669"/>
    <property type="project" value="InterPro"/>
</dbReference>
<name>A0A3R7MLC7_PENVA</name>
<accession>A0A3R7MLC7</accession>
<dbReference type="AlphaFoldDB" id="A0A3R7MLC7"/>
<evidence type="ECO:0000313" key="3">
    <source>
        <dbReference type="Proteomes" id="UP000283509"/>
    </source>
</evidence>
<dbReference type="Pfam" id="PF04199">
    <property type="entry name" value="Cyclase"/>
    <property type="match status" value="1"/>
</dbReference>
<comment type="caution">
    <text evidence="2">The sequence shown here is derived from an EMBL/GenBank/DDBJ whole genome shotgun (WGS) entry which is preliminary data.</text>
</comment>
<organism evidence="2 3">
    <name type="scientific">Penaeus vannamei</name>
    <name type="common">Whiteleg shrimp</name>
    <name type="synonym">Litopenaeus vannamei</name>
    <dbReference type="NCBI Taxonomy" id="6689"/>
    <lineage>
        <taxon>Eukaryota</taxon>
        <taxon>Metazoa</taxon>
        <taxon>Ecdysozoa</taxon>
        <taxon>Arthropoda</taxon>
        <taxon>Crustacea</taxon>
        <taxon>Multicrustacea</taxon>
        <taxon>Malacostraca</taxon>
        <taxon>Eumalacostraca</taxon>
        <taxon>Eucarida</taxon>
        <taxon>Decapoda</taxon>
        <taxon>Dendrobranchiata</taxon>
        <taxon>Penaeoidea</taxon>
        <taxon>Penaeidae</taxon>
        <taxon>Penaeus</taxon>
    </lineage>
</organism>
<reference evidence="2 3" key="1">
    <citation type="submission" date="2018-04" db="EMBL/GenBank/DDBJ databases">
        <authorList>
            <person name="Zhang X."/>
            <person name="Yuan J."/>
            <person name="Li F."/>
            <person name="Xiang J."/>
        </authorList>
    </citation>
    <scope>NUCLEOTIDE SEQUENCE [LARGE SCALE GENOMIC DNA]</scope>
    <source>
        <tissue evidence="2">Muscle</tissue>
    </source>
</reference>
<sequence length="428" mass="47755">MNSLFPQTPKMTSLPPKMNSLFPQTLKMNSLFPSITLNKTKRQTHQLTFCPFPPQTPEMSSLFPQTPKENSPSPSFSLTFFPFFRQEMIPFSPFFISLSPFPPDAKNEFPFPFFSSNVFPLFPQTPEMSSLPLLAKIWIALAVLGAASSELVELSYTFNLDAPTSPKLTPFSHRIVRKGVNKYGLWVEMNDFSASEHSGTHIDAPVHFSERGWTLDSVPIRRLWRVPAVLIDVTHHVQNSGVKNYEIKVRDLEMWEAQYGILPDGCIVLFMTGWGSKVRNLREYSGLDRHNKINFPGLSKGAAEWLANHASRYHQRWGVIGVGIDTLSLDVGQSVRYPAHVALFANNIYGIENLANLDRLPPTGFYVTVMPIRIGGGSGAPARVLAEVNEPYPPGRFSHSPGPVAPSLALLMPALLLLALRMRGHITA</sequence>
<proteinExistence type="inferred from homology"/>
<dbReference type="Gene3D" id="3.50.30.50">
    <property type="entry name" value="Putative cyclase"/>
    <property type="match status" value="1"/>
</dbReference>
<dbReference type="STRING" id="6689.A0A3R7MLC7"/>
<dbReference type="OrthoDB" id="7108654at2759"/>